<name>A8P4P2_COPC7</name>
<keyword evidence="5" id="KW-1185">Reference proteome</keyword>
<organism evidence="4 5">
    <name type="scientific">Coprinopsis cinerea (strain Okayama-7 / 130 / ATCC MYA-4618 / FGSC 9003)</name>
    <name type="common">Inky cap fungus</name>
    <name type="synonym">Hormographiella aspergillata</name>
    <dbReference type="NCBI Taxonomy" id="240176"/>
    <lineage>
        <taxon>Eukaryota</taxon>
        <taxon>Fungi</taxon>
        <taxon>Dikarya</taxon>
        <taxon>Basidiomycota</taxon>
        <taxon>Agaricomycotina</taxon>
        <taxon>Agaricomycetes</taxon>
        <taxon>Agaricomycetidae</taxon>
        <taxon>Agaricales</taxon>
        <taxon>Agaricineae</taxon>
        <taxon>Psathyrellaceae</taxon>
        <taxon>Coprinopsis</taxon>
    </lineage>
</organism>
<feature type="transmembrane region" description="Helical" evidence="2">
    <location>
        <begin position="244"/>
        <end position="263"/>
    </location>
</feature>
<keyword evidence="2" id="KW-0812">Transmembrane</keyword>
<dbReference type="InParanoid" id="A8P4P2"/>
<accession>A8P4P2</accession>
<feature type="transmembrane region" description="Helical" evidence="2">
    <location>
        <begin position="51"/>
        <end position="72"/>
    </location>
</feature>
<feature type="domain" description="DUF6534" evidence="3">
    <location>
        <begin position="181"/>
        <end position="267"/>
    </location>
</feature>
<dbReference type="VEuPathDB" id="FungiDB:CC1G_08944"/>
<dbReference type="PANTHER" id="PTHR40465">
    <property type="entry name" value="CHROMOSOME 1, WHOLE GENOME SHOTGUN SEQUENCE"/>
    <property type="match status" value="1"/>
</dbReference>
<keyword evidence="2" id="KW-0472">Membrane</keyword>
<evidence type="ECO:0000259" key="3">
    <source>
        <dbReference type="Pfam" id="PF20152"/>
    </source>
</evidence>
<evidence type="ECO:0000256" key="2">
    <source>
        <dbReference type="SAM" id="Phobius"/>
    </source>
</evidence>
<feature type="compositionally biased region" description="Basic and acidic residues" evidence="1">
    <location>
        <begin position="318"/>
        <end position="334"/>
    </location>
</feature>
<comment type="caution">
    <text evidence="4">The sequence shown here is derived from an EMBL/GenBank/DDBJ whole genome shotgun (WGS) entry which is preliminary data.</text>
</comment>
<dbReference type="PANTHER" id="PTHR40465:SF1">
    <property type="entry name" value="DUF6534 DOMAIN-CONTAINING PROTEIN"/>
    <property type="match status" value="1"/>
</dbReference>
<feature type="transmembrane region" description="Helical" evidence="2">
    <location>
        <begin position="131"/>
        <end position="155"/>
    </location>
</feature>
<dbReference type="OMA" id="YMNSALA"/>
<protein>
    <recommendedName>
        <fullName evidence="3">DUF6534 domain-containing protein</fullName>
    </recommendedName>
</protein>
<feature type="transmembrane region" description="Helical" evidence="2">
    <location>
        <begin position="20"/>
        <end position="39"/>
    </location>
</feature>
<dbReference type="HOGENOM" id="CLU_046025_10_1_1"/>
<proteinExistence type="predicted"/>
<dbReference type="Proteomes" id="UP000001861">
    <property type="component" value="Unassembled WGS sequence"/>
</dbReference>
<dbReference type="EMBL" id="AACS02000011">
    <property type="protein sequence ID" value="EAU83007.2"/>
    <property type="molecule type" value="Genomic_DNA"/>
</dbReference>
<sequence length="334" mass="37115">MSSVEDLAFAPTFHHMYGAQLLASIINTFLYGTSLIITLQYFRRFGRNDPLALKGTVALLICSATVETTASAHQTYDSFITKFGRQELFNEIVPSVTIEFLFVYVTAFIAQCFFATRIWKVGKHFGFKFQWLTIPVIALAFLQLGAGIAQVSLMIKSKLYSTLDQHTATLVKVTTMQGVAAAICDILITVVLCWAFHSHRSGTRRTNSLVDKLIIYAINRGSATSICALLNVLLYYFASGTFYFLIPLQATTHFYVISAVTVLTSREGLRQEMDNSFHLSDLIVSNRSEAQTATSSVSPNLILTVSPSSSSDVRSSLKQHDQRMTKEKEGPRDV</sequence>
<gene>
    <name evidence="4" type="ORF">CC1G_08944</name>
</gene>
<dbReference type="KEGG" id="cci:CC1G_08944"/>
<dbReference type="InterPro" id="IPR045339">
    <property type="entry name" value="DUF6534"/>
</dbReference>
<dbReference type="AlphaFoldDB" id="A8P4P2"/>
<dbReference type="OrthoDB" id="2803252at2759"/>
<feature type="transmembrane region" description="Helical" evidence="2">
    <location>
        <begin position="175"/>
        <end position="196"/>
    </location>
</feature>
<evidence type="ECO:0000313" key="4">
    <source>
        <dbReference type="EMBL" id="EAU83007.2"/>
    </source>
</evidence>
<reference evidence="4 5" key="1">
    <citation type="journal article" date="2010" name="Proc. Natl. Acad. Sci. U.S.A.">
        <title>Insights into evolution of multicellular fungi from the assembled chromosomes of the mushroom Coprinopsis cinerea (Coprinus cinereus).</title>
        <authorList>
            <person name="Stajich J.E."/>
            <person name="Wilke S.K."/>
            <person name="Ahren D."/>
            <person name="Au C.H."/>
            <person name="Birren B.W."/>
            <person name="Borodovsky M."/>
            <person name="Burns C."/>
            <person name="Canback B."/>
            <person name="Casselton L.A."/>
            <person name="Cheng C.K."/>
            <person name="Deng J."/>
            <person name="Dietrich F.S."/>
            <person name="Fargo D.C."/>
            <person name="Farman M.L."/>
            <person name="Gathman A.C."/>
            <person name="Goldberg J."/>
            <person name="Guigo R."/>
            <person name="Hoegger P.J."/>
            <person name="Hooker J.B."/>
            <person name="Huggins A."/>
            <person name="James T.Y."/>
            <person name="Kamada T."/>
            <person name="Kilaru S."/>
            <person name="Kodira C."/>
            <person name="Kues U."/>
            <person name="Kupfer D."/>
            <person name="Kwan H.S."/>
            <person name="Lomsadze A."/>
            <person name="Li W."/>
            <person name="Lilly W.W."/>
            <person name="Ma L.J."/>
            <person name="Mackey A.J."/>
            <person name="Manning G."/>
            <person name="Martin F."/>
            <person name="Muraguchi H."/>
            <person name="Natvig D.O."/>
            <person name="Palmerini H."/>
            <person name="Ramesh M.A."/>
            <person name="Rehmeyer C.J."/>
            <person name="Roe B.A."/>
            <person name="Shenoy N."/>
            <person name="Stanke M."/>
            <person name="Ter-Hovhannisyan V."/>
            <person name="Tunlid A."/>
            <person name="Velagapudi R."/>
            <person name="Vision T.J."/>
            <person name="Zeng Q."/>
            <person name="Zolan M.E."/>
            <person name="Pukkila P.J."/>
        </authorList>
    </citation>
    <scope>NUCLEOTIDE SEQUENCE [LARGE SCALE GENOMIC DNA]</scope>
    <source>
        <strain evidence="5">Okayama-7 / 130 / ATCC MYA-4618 / FGSC 9003</strain>
    </source>
</reference>
<dbReference type="eggNOG" id="ENOG502SP44">
    <property type="taxonomic scope" value="Eukaryota"/>
</dbReference>
<keyword evidence="2" id="KW-1133">Transmembrane helix</keyword>
<dbReference type="RefSeq" id="XP_001838780.2">
    <property type="nucleotide sequence ID" value="XM_001838728.2"/>
</dbReference>
<evidence type="ECO:0000256" key="1">
    <source>
        <dbReference type="SAM" id="MobiDB-lite"/>
    </source>
</evidence>
<feature type="compositionally biased region" description="Low complexity" evidence="1">
    <location>
        <begin position="306"/>
        <end position="316"/>
    </location>
</feature>
<evidence type="ECO:0000313" key="5">
    <source>
        <dbReference type="Proteomes" id="UP000001861"/>
    </source>
</evidence>
<feature type="transmembrane region" description="Helical" evidence="2">
    <location>
        <begin position="217"/>
        <end position="238"/>
    </location>
</feature>
<dbReference type="GeneID" id="6015374"/>
<dbReference type="Pfam" id="PF20152">
    <property type="entry name" value="DUF6534"/>
    <property type="match status" value="1"/>
</dbReference>
<feature type="transmembrane region" description="Helical" evidence="2">
    <location>
        <begin position="92"/>
        <end position="119"/>
    </location>
</feature>
<feature type="region of interest" description="Disordered" evidence="1">
    <location>
        <begin position="305"/>
        <end position="334"/>
    </location>
</feature>